<keyword evidence="3" id="KW-1185">Reference proteome</keyword>
<dbReference type="Pfam" id="PF00646">
    <property type="entry name" value="F-box"/>
    <property type="match status" value="1"/>
</dbReference>
<dbReference type="EMBL" id="VYZN01000008">
    <property type="protein sequence ID" value="KAE9543606.1"/>
    <property type="molecule type" value="Genomic_DNA"/>
</dbReference>
<reference evidence="2 3" key="1">
    <citation type="submission" date="2019-08" db="EMBL/GenBank/DDBJ databases">
        <title>The genome of the soybean aphid Biotype 1, its phylome, world population structure and adaptation to the North American continent.</title>
        <authorList>
            <person name="Giordano R."/>
            <person name="Donthu R.K."/>
            <person name="Hernandez A.G."/>
            <person name="Wright C.L."/>
            <person name="Zimin A.V."/>
        </authorList>
    </citation>
    <scope>NUCLEOTIDE SEQUENCE [LARGE SCALE GENOMIC DNA]</scope>
    <source>
        <tissue evidence="2">Whole aphids</tissue>
    </source>
</reference>
<accession>A0A6G0U5V3</accession>
<protein>
    <recommendedName>
        <fullName evidence="1">F-box domain-containing protein</fullName>
    </recommendedName>
</protein>
<feature type="domain" description="F-box" evidence="1">
    <location>
        <begin position="167"/>
        <end position="196"/>
    </location>
</feature>
<organism evidence="2 3">
    <name type="scientific">Aphis glycines</name>
    <name type="common">Soybean aphid</name>
    <dbReference type="NCBI Taxonomy" id="307491"/>
    <lineage>
        <taxon>Eukaryota</taxon>
        <taxon>Metazoa</taxon>
        <taxon>Ecdysozoa</taxon>
        <taxon>Arthropoda</taxon>
        <taxon>Hexapoda</taxon>
        <taxon>Insecta</taxon>
        <taxon>Pterygota</taxon>
        <taxon>Neoptera</taxon>
        <taxon>Paraneoptera</taxon>
        <taxon>Hemiptera</taxon>
        <taxon>Sternorrhyncha</taxon>
        <taxon>Aphidomorpha</taxon>
        <taxon>Aphidoidea</taxon>
        <taxon>Aphididae</taxon>
        <taxon>Aphidini</taxon>
        <taxon>Aphis</taxon>
        <taxon>Aphis</taxon>
    </lineage>
</organism>
<evidence type="ECO:0000313" key="3">
    <source>
        <dbReference type="Proteomes" id="UP000475862"/>
    </source>
</evidence>
<dbReference type="SUPFAM" id="SSF81383">
    <property type="entry name" value="F-box domain"/>
    <property type="match status" value="1"/>
</dbReference>
<dbReference type="OrthoDB" id="6604299at2759"/>
<proteinExistence type="predicted"/>
<name>A0A6G0U5V3_APHGL</name>
<dbReference type="Proteomes" id="UP000475862">
    <property type="component" value="Unassembled WGS sequence"/>
</dbReference>
<sequence>TTKLKMSNTVYEESLYVDKSFISTSTSYRFIHTTSSKFYNDSSLMPICCNRSSTDLGVHKLSSTIHNLDYDVFKLKDSLNVKDPVSICAPLLSLNQEPSKKLNIISCFRMQMNQSNPYPKYDFKFSKSKNVNLYKNIYHRRINLEGLKKVDYMYYLSKRYNFVPVTEKIFSFMYGKDILAMSMVSKAWNNAVKYSPSAKRKKKLYITYMQAEKENHGHVEQRRFCLQNRRVFGDISNIMRRSSQVVTSEQLSLVCSSITKIYLLVLEVCTSKKFFV</sequence>
<gene>
    <name evidence="2" type="ORF">AGLY_002406</name>
</gene>
<dbReference type="InterPro" id="IPR001810">
    <property type="entry name" value="F-box_dom"/>
</dbReference>
<dbReference type="AlphaFoldDB" id="A0A6G0U5V3"/>
<dbReference type="InterPro" id="IPR036047">
    <property type="entry name" value="F-box-like_dom_sf"/>
</dbReference>
<comment type="caution">
    <text evidence="2">The sequence shown here is derived from an EMBL/GenBank/DDBJ whole genome shotgun (WGS) entry which is preliminary data.</text>
</comment>
<evidence type="ECO:0000259" key="1">
    <source>
        <dbReference type="Pfam" id="PF00646"/>
    </source>
</evidence>
<feature type="non-terminal residue" evidence="2">
    <location>
        <position position="1"/>
    </location>
</feature>
<evidence type="ECO:0000313" key="2">
    <source>
        <dbReference type="EMBL" id="KAE9543606.1"/>
    </source>
</evidence>